<proteinExistence type="inferred from homology"/>
<dbReference type="SUPFAM" id="SSF50891">
    <property type="entry name" value="Cyclophilin-like"/>
    <property type="match status" value="1"/>
</dbReference>
<dbReference type="Pfam" id="PF00160">
    <property type="entry name" value="Pro_isomerase"/>
    <property type="match status" value="1"/>
</dbReference>
<evidence type="ECO:0000256" key="4">
    <source>
        <dbReference type="RuleBase" id="RU363019"/>
    </source>
</evidence>
<dbReference type="PANTHER" id="PTHR45625">
    <property type="entry name" value="PEPTIDYL-PROLYL CIS-TRANS ISOMERASE-RELATED"/>
    <property type="match status" value="1"/>
</dbReference>
<dbReference type="InterPro" id="IPR029000">
    <property type="entry name" value="Cyclophilin-like_dom_sf"/>
</dbReference>
<reference evidence="7 8" key="1">
    <citation type="journal article" date="2016" name="Nat. Commun.">
        <title>Thousands of microbial genomes shed light on interconnected biogeochemical processes in an aquifer system.</title>
        <authorList>
            <person name="Anantharaman K."/>
            <person name="Brown C.T."/>
            <person name="Hug L.A."/>
            <person name="Sharon I."/>
            <person name="Castelle C.J."/>
            <person name="Probst A.J."/>
            <person name="Thomas B.C."/>
            <person name="Singh A."/>
            <person name="Wilkins M.J."/>
            <person name="Karaoz U."/>
            <person name="Brodie E.L."/>
            <person name="Williams K.H."/>
            <person name="Hubbard S.S."/>
            <person name="Banfield J.F."/>
        </authorList>
    </citation>
    <scope>NUCLEOTIDE SEQUENCE [LARGE SCALE GENOMIC DNA]</scope>
</reference>
<evidence type="ECO:0000313" key="8">
    <source>
        <dbReference type="Proteomes" id="UP000178086"/>
    </source>
</evidence>
<dbReference type="EMBL" id="MELI01000024">
    <property type="protein sequence ID" value="OFW35089.1"/>
    <property type="molecule type" value="Genomic_DNA"/>
</dbReference>
<dbReference type="PANTHER" id="PTHR45625:SF4">
    <property type="entry name" value="PEPTIDYLPROLYL ISOMERASE DOMAIN AND WD REPEAT-CONTAINING PROTEIN 1"/>
    <property type="match status" value="1"/>
</dbReference>
<comment type="similarity">
    <text evidence="4">Belongs to the cyclophilin-type PPIase family.</text>
</comment>
<dbReference type="PROSITE" id="PS50072">
    <property type="entry name" value="CSA_PPIASE_2"/>
    <property type="match status" value="1"/>
</dbReference>
<evidence type="ECO:0000259" key="6">
    <source>
        <dbReference type="PROSITE" id="PS50072"/>
    </source>
</evidence>
<evidence type="ECO:0000256" key="2">
    <source>
        <dbReference type="ARBA" id="ARBA00023110"/>
    </source>
</evidence>
<feature type="domain" description="PPIase cyclophilin-type" evidence="6">
    <location>
        <begin position="87"/>
        <end position="229"/>
    </location>
</feature>
<sequence length="229" mass="24323">MSDRAEPQEGLMKAGIFKWLLGALVLSALVAGLVGCSSGADKKASSDGFAEPEAEATEAPKATETTVAQAAPAAQPAAGKRLYAVVETNKGKIVFELYPHKAPKTVANFVSLVGQSFYNGIKWHRVEPGFVIQGGDPLSKDDDPENDGLGGPGYKIDAEFNDVPHTPGTVAMARAQDPNSGGSQFYICLDSQPSLDGKYTVFGQVVEGMDVVEQIRVGDVMDRVYTEER</sequence>
<name>A0A1F2UQ55_9ACTN</name>
<evidence type="ECO:0000256" key="3">
    <source>
        <dbReference type="ARBA" id="ARBA00023235"/>
    </source>
</evidence>
<dbReference type="AlphaFoldDB" id="A0A1F2UQ55"/>
<dbReference type="InterPro" id="IPR002130">
    <property type="entry name" value="Cyclophilin-type_PPIase_dom"/>
</dbReference>
<dbReference type="PRINTS" id="PR00153">
    <property type="entry name" value="CSAPPISMRASE"/>
</dbReference>
<dbReference type="Gene3D" id="2.40.100.10">
    <property type="entry name" value="Cyclophilin-like"/>
    <property type="match status" value="1"/>
</dbReference>
<feature type="region of interest" description="Disordered" evidence="5">
    <location>
        <begin position="44"/>
        <end position="63"/>
    </location>
</feature>
<comment type="function">
    <text evidence="1 4">PPIases accelerate the folding of proteins. It catalyzes the cis-trans isomerization of proline imidic peptide bonds in oligopeptides.</text>
</comment>
<dbReference type="InterPro" id="IPR044666">
    <property type="entry name" value="Cyclophilin_A-like"/>
</dbReference>
<comment type="caution">
    <text evidence="7">The sequence shown here is derived from an EMBL/GenBank/DDBJ whole genome shotgun (WGS) entry which is preliminary data.</text>
</comment>
<accession>A0A1F2UQ55</accession>
<protein>
    <recommendedName>
        <fullName evidence="4">Peptidyl-prolyl cis-trans isomerase</fullName>
        <shortName evidence="4">PPIase</shortName>
        <ecNumber evidence="4">5.2.1.8</ecNumber>
    </recommendedName>
</protein>
<organism evidence="7 8">
    <name type="scientific">Candidatus Aquicultor primus</name>
    <dbReference type="NCBI Taxonomy" id="1797195"/>
    <lineage>
        <taxon>Bacteria</taxon>
        <taxon>Bacillati</taxon>
        <taxon>Actinomycetota</taxon>
        <taxon>Candidatus Aquicultoria</taxon>
        <taxon>Candidatus Aquicultorales</taxon>
        <taxon>Candidatus Aquicultoraceae</taxon>
        <taxon>Candidatus Aquicultor</taxon>
    </lineage>
</organism>
<dbReference type="GO" id="GO:0003755">
    <property type="term" value="F:peptidyl-prolyl cis-trans isomerase activity"/>
    <property type="evidence" value="ECO:0007669"/>
    <property type="project" value="UniProtKB-UniRule"/>
</dbReference>
<dbReference type="Proteomes" id="UP000178086">
    <property type="component" value="Unassembled WGS sequence"/>
</dbReference>
<dbReference type="CDD" id="cd00317">
    <property type="entry name" value="cyclophilin"/>
    <property type="match status" value="1"/>
</dbReference>
<evidence type="ECO:0000256" key="1">
    <source>
        <dbReference type="ARBA" id="ARBA00002388"/>
    </source>
</evidence>
<keyword evidence="3 4" id="KW-0413">Isomerase</keyword>
<dbReference type="EC" id="5.2.1.8" evidence="4"/>
<evidence type="ECO:0000256" key="5">
    <source>
        <dbReference type="SAM" id="MobiDB-lite"/>
    </source>
</evidence>
<comment type="catalytic activity">
    <reaction evidence="4">
        <text>[protein]-peptidylproline (omega=180) = [protein]-peptidylproline (omega=0)</text>
        <dbReference type="Rhea" id="RHEA:16237"/>
        <dbReference type="Rhea" id="RHEA-COMP:10747"/>
        <dbReference type="Rhea" id="RHEA-COMP:10748"/>
        <dbReference type="ChEBI" id="CHEBI:83833"/>
        <dbReference type="ChEBI" id="CHEBI:83834"/>
        <dbReference type="EC" id="5.2.1.8"/>
    </reaction>
</comment>
<keyword evidence="2 4" id="KW-0697">Rotamase</keyword>
<evidence type="ECO:0000313" key="7">
    <source>
        <dbReference type="EMBL" id="OFW35089.1"/>
    </source>
</evidence>
<gene>
    <name evidence="7" type="ORF">A2074_07375</name>
</gene>